<keyword evidence="1 6" id="KW-0808">Transferase</keyword>
<dbReference type="Proteomes" id="UP001597102">
    <property type="component" value="Unassembled WGS sequence"/>
</dbReference>
<evidence type="ECO:0000256" key="2">
    <source>
        <dbReference type="ARBA" id="ARBA00022741"/>
    </source>
</evidence>
<dbReference type="InterPro" id="IPR017438">
    <property type="entry name" value="ATP-NAD_kinase_N"/>
</dbReference>
<protein>
    <submittedName>
        <fullName evidence="6">Diacylglycerol/lipid kinase family protein</fullName>
        <ecNumber evidence="6">2.7.1.-</ecNumber>
    </submittedName>
</protein>
<evidence type="ECO:0000313" key="7">
    <source>
        <dbReference type="Proteomes" id="UP001597102"/>
    </source>
</evidence>
<evidence type="ECO:0000256" key="1">
    <source>
        <dbReference type="ARBA" id="ARBA00022679"/>
    </source>
</evidence>
<dbReference type="SUPFAM" id="SSF111331">
    <property type="entry name" value="NAD kinase/diacylglycerol kinase-like"/>
    <property type="match status" value="1"/>
</dbReference>
<dbReference type="Gene3D" id="2.60.200.40">
    <property type="match status" value="1"/>
</dbReference>
<evidence type="ECO:0000256" key="3">
    <source>
        <dbReference type="ARBA" id="ARBA00022777"/>
    </source>
</evidence>
<keyword evidence="3 6" id="KW-0418">Kinase</keyword>
<dbReference type="Pfam" id="PF00781">
    <property type="entry name" value="DAGK_cat"/>
    <property type="match status" value="1"/>
</dbReference>
<dbReference type="PROSITE" id="PS50146">
    <property type="entry name" value="DAGK"/>
    <property type="match status" value="1"/>
</dbReference>
<dbReference type="EMBL" id="JBHTJO010000001">
    <property type="protein sequence ID" value="MFD0985681.1"/>
    <property type="molecule type" value="Genomic_DNA"/>
</dbReference>
<dbReference type="Gene3D" id="3.40.50.10330">
    <property type="entry name" value="Probable inorganic polyphosphate/atp-NAD kinase, domain 1"/>
    <property type="match status" value="1"/>
</dbReference>
<name>A0ABW3J5U5_9HYPH</name>
<comment type="caution">
    <text evidence="6">The sequence shown here is derived from an EMBL/GenBank/DDBJ whole genome shotgun (WGS) entry which is preliminary data.</text>
</comment>
<dbReference type="InterPro" id="IPR016064">
    <property type="entry name" value="NAD/diacylglycerol_kinase_sf"/>
</dbReference>
<dbReference type="PANTHER" id="PTHR12358">
    <property type="entry name" value="SPHINGOSINE KINASE"/>
    <property type="match status" value="1"/>
</dbReference>
<dbReference type="EC" id="2.7.1.-" evidence="6"/>
<dbReference type="InterPro" id="IPR050187">
    <property type="entry name" value="Lipid_Phosphate_FormReg"/>
</dbReference>
<evidence type="ECO:0000313" key="6">
    <source>
        <dbReference type="EMBL" id="MFD0985681.1"/>
    </source>
</evidence>
<dbReference type="InterPro" id="IPR045540">
    <property type="entry name" value="YegS/DAGK_C"/>
</dbReference>
<dbReference type="RefSeq" id="WP_379084413.1">
    <property type="nucleotide sequence ID" value="NZ_JBHTJO010000001.1"/>
</dbReference>
<feature type="domain" description="DAGKc" evidence="5">
    <location>
        <begin position="1"/>
        <end position="123"/>
    </location>
</feature>
<sequence>MRALLMHNPTSGDGDDPKALICDGLRASGYEPAYFSTDEDEYKEAIKTEETDLIVIAGGDGTVSKVLARAPDRSVPIAILPAGTANNIAGSLGIEGAPEIHAKHLSGAPTKPLNIGIATGPWGEKRFLEGIGFGAFAKHLDGSAEGETREDELADARAMLRDAIVAGRPERFEIDVDGDKIVGDFLFVEVINIGSTGPALMLSSDAKPGDGILDIVYLPVADRVAMTRWLEQDEPEGPMPLKRTQGRRVSVVTEGGILRRDDNVWFEPEKAQIIRISLEDEPFQVLIPNLPN</sequence>
<dbReference type="InterPro" id="IPR001206">
    <property type="entry name" value="Diacylglycerol_kinase_cat_dom"/>
</dbReference>
<dbReference type="Pfam" id="PF19279">
    <property type="entry name" value="YegS_C"/>
    <property type="match status" value="1"/>
</dbReference>
<keyword evidence="2" id="KW-0547">Nucleotide-binding</keyword>
<evidence type="ECO:0000259" key="5">
    <source>
        <dbReference type="PROSITE" id="PS50146"/>
    </source>
</evidence>
<dbReference type="PANTHER" id="PTHR12358:SF54">
    <property type="entry name" value="SPHINGOSINE KINASE RELATED PROTEIN"/>
    <property type="match status" value="1"/>
</dbReference>
<dbReference type="SMART" id="SM00046">
    <property type="entry name" value="DAGKc"/>
    <property type="match status" value="1"/>
</dbReference>
<evidence type="ECO:0000256" key="4">
    <source>
        <dbReference type="ARBA" id="ARBA00022840"/>
    </source>
</evidence>
<organism evidence="6 7">
    <name type="scientific">Methyloligella solikamskensis</name>
    <dbReference type="NCBI Taxonomy" id="1177756"/>
    <lineage>
        <taxon>Bacteria</taxon>
        <taxon>Pseudomonadati</taxon>
        <taxon>Pseudomonadota</taxon>
        <taxon>Alphaproteobacteria</taxon>
        <taxon>Hyphomicrobiales</taxon>
        <taxon>Hyphomicrobiaceae</taxon>
        <taxon>Methyloligella</taxon>
    </lineage>
</organism>
<accession>A0ABW3J5U5</accession>
<reference evidence="7" key="1">
    <citation type="journal article" date="2019" name="Int. J. Syst. Evol. Microbiol.">
        <title>The Global Catalogue of Microorganisms (GCM) 10K type strain sequencing project: providing services to taxonomists for standard genome sequencing and annotation.</title>
        <authorList>
            <consortium name="The Broad Institute Genomics Platform"/>
            <consortium name="The Broad Institute Genome Sequencing Center for Infectious Disease"/>
            <person name="Wu L."/>
            <person name="Ma J."/>
        </authorList>
    </citation>
    <scope>NUCLEOTIDE SEQUENCE [LARGE SCALE GENOMIC DNA]</scope>
    <source>
        <strain evidence="7">CCUG 61697</strain>
    </source>
</reference>
<keyword evidence="7" id="KW-1185">Reference proteome</keyword>
<keyword evidence="4" id="KW-0067">ATP-binding</keyword>
<dbReference type="GO" id="GO:0016301">
    <property type="term" value="F:kinase activity"/>
    <property type="evidence" value="ECO:0007669"/>
    <property type="project" value="UniProtKB-KW"/>
</dbReference>
<gene>
    <name evidence="6" type="ORF">ACFQ2F_01050</name>
</gene>
<proteinExistence type="predicted"/>